<accession>A0A1H8RX50</accession>
<evidence type="ECO:0000313" key="3">
    <source>
        <dbReference type="EMBL" id="SEO70718.1"/>
    </source>
</evidence>
<organism evidence="3 4">
    <name type="scientific">Aquisalimonas asiatica</name>
    <dbReference type="NCBI Taxonomy" id="406100"/>
    <lineage>
        <taxon>Bacteria</taxon>
        <taxon>Pseudomonadati</taxon>
        <taxon>Pseudomonadota</taxon>
        <taxon>Gammaproteobacteria</taxon>
        <taxon>Chromatiales</taxon>
        <taxon>Ectothiorhodospiraceae</taxon>
        <taxon>Aquisalimonas</taxon>
    </lineage>
</organism>
<dbReference type="HAMAP" id="MF_00003">
    <property type="entry name" value="RbfA"/>
    <property type="match status" value="1"/>
</dbReference>
<gene>
    <name evidence="2" type="primary">rbfA</name>
    <name evidence="3" type="ORF">SAMN04488052_102304</name>
</gene>
<dbReference type="GO" id="GO:0030490">
    <property type="term" value="P:maturation of SSU-rRNA"/>
    <property type="evidence" value="ECO:0007669"/>
    <property type="project" value="UniProtKB-UniRule"/>
</dbReference>
<keyword evidence="1 2" id="KW-0690">Ribosome biogenesis</keyword>
<dbReference type="InterPro" id="IPR023799">
    <property type="entry name" value="RbfA_dom_sf"/>
</dbReference>
<proteinExistence type="inferred from homology"/>
<dbReference type="RefSeq" id="WP_091640986.1">
    <property type="nucleotide sequence ID" value="NZ_FOEG01000002.1"/>
</dbReference>
<dbReference type="Pfam" id="PF02033">
    <property type="entry name" value="RBFA"/>
    <property type="match status" value="1"/>
</dbReference>
<dbReference type="STRING" id="406100.SAMN04488052_102304"/>
<comment type="subunit">
    <text evidence="2">Monomer. Binds 30S ribosomal subunits, but not 50S ribosomal subunits or 70S ribosomes.</text>
</comment>
<sequence length="125" mass="13874">MAKQTPRTRRVAEQLQRELAETIRDTVRDPRVGSVTVSGVDVTRDLAHAKVYMTVLGEDAETSQAAAEILNGAAGFLRRELGRRVRLRTVPALKFIHDPSFDRGARLSSLIDSAIDEDQERSSDN</sequence>
<dbReference type="InterPro" id="IPR020053">
    <property type="entry name" value="Ribosome-bd_factorA_CS"/>
</dbReference>
<dbReference type="PROSITE" id="PS01319">
    <property type="entry name" value="RBFA"/>
    <property type="match status" value="1"/>
</dbReference>
<dbReference type="AlphaFoldDB" id="A0A1H8RX50"/>
<comment type="similarity">
    <text evidence="2">Belongs to the RbfA family.</text>
</comment>
<dbReference type="InterPro" id="IPR015946">
    <property type="entry name" value="KH_dom-like_a/b"/>
</dbReference>
<evidence type="ECO:0000256" key="1">
    <source>
        <dbReference type="ARBA" id="ARBA00022517"/>
    </source>
</evidence>
<evidence type="ECO:0000313" key="4">
    <source>
        <dbReference type="Proteomes" id="UP000199657"/>
    </source>
</evidence>
<dbReference type="Proteomes" id="UP000199657">
    <property type="component" value="Unassembled WGS sequence"/>
</dbReference>
<reference evidence="3 4" key="1">
    <citation type="submission" date="2016-10" db="EMBL/GenBank/DDBJ databases">
        <authorList>
            <person name="de Groot N.N."/>
        </authorList>
    </citation>
    <scope>NUCLEOTIDE SEQUENCE [LARGE SCALE GENOMIC DNA]</scope>
    <source>
        <strain evidence="3 4">CGMCC 1.6291</strain>
    </source>
</reference>
<dbReference type="GO" id="GO:0043024">
    <property type="term" value="F:ribosomal small subunit binding"/>
    <property type="evidence" value="ECO:0007669"/>
    <property type="project" value="TreeGrafter"/>
</dbReference>
<dbReference type="InterPro" id="IPR000238">
    <property type="entry name" value="RbfA"/>
</dbReference>
<dbReference type="OrthoDB" id="307788at2"/>
<protein>
    <recommendedName>
        <fullName evidence="2">Ribosome-binding factor A</fullName>
    </recommendedName>
</protein>
<evidence type="ECO:0000256" key="2">
    <source>
        <dbReference type="HAMAP-Rule" id="MF_00003"/>
    </source>
</evidence>
<dbReference type="EMBL" id="FOEG01000002">
    <property type="protein sequence ID" value="SEO70718.1"/>
    <property type="molecule type" value="Genomic_DNA"/>
</dbReference>
<comment type="function">
    <text evidence="2">One of several proteins that assist in the late maturation steps of the functional core of the 30S ribosomal subunit. Associates with free 30S ribosomal subunits (but not with 30S subunits that are part of 70S ribosomes or polysomes). Required for efficient processing of 16S rRNA. May interact with the 5'-terminal helix region of 16S rRNA.</text>
</comment>
<keyword evidence="4" id="KW-1185">Reference proteome</keyword>
<keyword evidence="2" id="KW-0963">Cytoplasm</keyword>
<dbReference type="Gene3D" id="3.30.300.20">
    <property type="match status" value="1"/>
</dbReference>
<dbReference type="GO" id="GO:0005829">
    <property type="term" value="C:cytosol"/>
    <property type="evidence" value="ECO:0007669"/>
    <property type="project" value="TreeGrafter"/>
</dbReference>
<dbReference type="PANTHER" id="PTHR33515">
    <property type="entry name" value="RIBOSOME-BINDING FACTOR A, CHLOROPLASTIC-RELATED"/>
    <property type="match status" value="1"/>
</dbReference>
<comment type="subcellular location">
    <subcellularLocation>
        <location evidence="2">Cytoplasm</location>
    </subcellularLocation>
</comment>
<dbReference type="PANTHER" id="PTHR33515:SF1">
    <property type="entry name" value="RIBOSOME-BINDING FACTOR A, CHLOROPLASTIC-RELATED"/>
    <property type="match status" value="1"/>
</dbReference>
<dbReference type="NCBIfam" id="TIGR00082">
    <property type="entry name" value="rbfA"/>
    <property type="match status" value="1"/>
</dbReference>
<name>A0A1H8RX50_9GAMM</name>
<dbReference type="SUPFAM" id="SSF89919">
    <property type="entry name" value="Ribosome-binding factor A, RbfA"/>
    <property type="match status" value="1"/>
</dbReference>